<dbReference type="SUPFAM" id="SSF51246">
    <property type="entry name" value="Rudiment single hybrid motif"/>
    <property type="match status" value="1"/>
</dbReference>
<dbReference type="GO" id="GO:0046872">
    <property type="term" value="F:metal ion binding"/>
    <property type="evidence" value="ECO:0007669"/>
    <property type="project" value="InterPro"/>
</dbReference>
<feature type="domain" description="ATP-grasp" evidence="9">
    <location>
        <begin position="119"/>
        <end position="316"/>
    </location>
</feature>
<evidence type="ECO:0000259" key="9">
    <source>
        <dbReference type="PROSITE" id="PS50975"/>
    </source>
</evidence>
<dbReference type="CDD" id="cd06850">
    <property type="entry name" value="biotinyl_domain"/>
    <property type="match status" value="1"/>
</dbReference>
<keyword evidence="4 7" id="KW-0547">Nucleotide-binding</keyword>
<dbReference type="GO" id="GO:0004075">
    <property type="term" value="F:biotin carboxylase activity"/>
    <property type="evidence" value="ECO:0007669"/>
    <property type="project" value="UniProtKB-EC"/>
</dbReference>
<dbReference type="PROSITE" id="PS00867">
    <property type="entry name" value="CPSASE_2"/>
    <property type="match status" value="1"/>
</dbReference>
<dbReference type="InterPro" id="IPR011764">
    <property type="entry name" value="Biotin_carboxylation_dom"/>
</dbReference>
<dbReference type="Gene3D" id="2.40.50.100">
    <property type="match status" value="1"/>
</dbReference>
<dbReference type="Pfam" id="PF02786">
    <property type="entry name" value="CPSase_L_D2"/>
    <property type="match status" value="1"/>
</dbReference>
<evidence type="ECO:0000313" key="14">
    <source>
        <dbReference type="Proteomes" id="UP000659061"/>
    </source>
</evidence>
<dbReference type="InterPro" id="IPR016185">
    <property type="entry name" value="PreATP-grasp_dom_sf"/>
</dbReference>
<dbReference type="PROSITE" id="PS50968">
    <property type="entry name" value="BIOTINYL_LIPOYL"/>
    <property type="match status" value="1"/>
</dbReference>
<sequence>MKKVLIANRGEIAIRIIRACRDLGLASVALHTAEDAGAAYVSLADEAMPLPGRSTAHAYLDIDEILAAALASGADAIHPGYGFLSESAEFARRVAGAGLTWVGPPERAIDLLADKASARNIASEAGARLIPGSGGPVETVEDVRAFVAEHGLPVVIKAVLGGGGRGQRVVTSIDQVAEAWQSARREAEVAFGSNPCMVERHLSHVRHVETQCLVDRNGTVRIVSTRDCSLQRRSQKLVEEAPAPLLDSAQVRHLCDVSTAILQAVGYVGAATCEFLLDESGDLYFLEVNTRLQVEHSVTEEATGEDLVAAQLRIADDELVQPGAVEADRHAIEFRINAEDPGRDFLPIPGMVRSLSIPQGPGVRWDGGVTAGERVTTNFDSLIGKLIVTGPDRATALARARRALAELSVDGIATVTDFHRGIVEHPDFAELPLGVHTRWIEQDCDLQLDAYAPSVADAETSSGRRGEVRSGATRRALEGDVVSPLTATVLQVRVEPGSVVSEGDVVAVVEAMKMEQSIRTTTGGTVSAVHVAAGDGVTTGQAVVSIDA</sequence>
<evidence type="ECO:0000256" key="2">
    <source>
        <dbReference type="ARBA" id="ARBA00013263"/>
    </source>
</evidence>
<evidence type="ECO:0000313" key="11">
    <source>
        <dbReference type="EMBL" id="MBD1270060.1"/>
    </source>
</evidence>
<dbReference type="EMBL" id="JACBZN010000001">
    <property type="protein sequence ID" value="NYI39282.1"/>
    <property type="molecule type" value="Genomic_DNA"/>
</dbReference>
<dbReference type="SUPFAM" id="SSF52440">
    <property type="entry name" value="PreATP-grasp domain"/>
    <property type="match status" value="1"/>
</dbReference>
<dbReference type="InterPro" id="IPR011761">
    <property type="entry name" value="ATP-grasp"/>
</dbReference>
<dbReference type="SUPFAM" id="SSF51230">
    <property type="entry name" value="Single hybrid motif"/>
    <property type="match status" value="1"/>
</dbReference>
<evidence type="ECO:0000256" key="7">
    <source>
        <dbReference type="PROSITE-ProRule" id="PRU00409"/>
    </source>
</evidence>
<dbReference type="InterPro" id="IPR050856">
    <property type="entry name" value="Biotin_carboxylase_complex"/>
</dbReference>
<dbReference type="AlphaFoldDB" id="A0A8I0FTI3"/>
<evidence type="ECO:0000256" key="4">
    <source>
        <dbReference type="ARBA" id="ARBA00022741"/>
    </source>
</evidence>
<evidence type="ECO:0000259" key="10">
    <source>
        <dbReference type="PROSITE" id="PS50979"/>
    </source>
</evidence>
<dbReference type="Pfam" id="PF00289">
    <property type="entry name" value="Biotin_carb_N"/>
    <property type="match status" value="1"/>
</dbReference>
<dbReference type="InterPro" id="IPR011054">
    <property type="entry name" value="Rudment_hybrid_motif"/>
</dbReference>
<comment type="cofactor">
    <cofactor evidence="1">
        <name>biotin</name>
        <dbReference type="ChEBI" id="CHEBI:57586"/>
    </cofactor>
</comment>
<dbReference type="InterPro" id="IPR005482">
    <property type="entry name" value="Biotin_COase_C"/>
</dbReference>
<evidence type="ECO:0000313" key="12">
    <source>
        <dbReference type="EMBL" id="NYI39282.1"/>
    </source>
</evidence>
<keyword evidence="13" id="KW-1185">Reference proteome</keyword>
<dbReference type="EMBL" id="JACWMT010000001">
    <property type="protein sequence ID" value="MBD1270060.1"/>
    <property type="molecule type" value="Genomic_DNA"/>
</dbReference>
<keyword evidence="6" id="KW-0092">Biotin</keyword>
<feature type="domain" description="Biotin carboxylation" evidence="10">
    <location>
        <begin position="1"/>
        <end position="443"/>
    </location>
</feature>
<dbReference type="SUPFAM" id="SSF56059">
    <property type="entry name" value="Glutathione synthetase ATP-binding domain-like"/>
    <property type="match status" value="1"/>
</dbReference>
<accession>A0A8I0FTI3</accession>
<protein>
    <recommendedName>
        <fullName evidence="2">biotin carboxylase</fullName>
        <ecNumber evidence="2">6.3.4.14</ecNumber>
    </recommendedName>
</protein>
<name>A0A8I0FTI3_9ACTN</name>
<dbReference type="Pfam" id="PF00364">
    <property type="entry name" value="Biotin_lipoyl"/>
    <property type="match status" value="1"/>
</dbReference>
<evidence type="ECO:0000256" key="1">
    <source>
        <dbReference type="ARBA" id="ARBA00001953"/>
    </source>
</evidence>
<dbReference type="InterPro" id="IPR011053">
    <property type="entry name" value="Single_hybrid_motif"/>
</dbReference>
<gene>
    <name evidence="12" type="ORF">BJ975_002657</name>
    <name evidence="11" type="ORF">IDH50_07450</name>
</gene>
<feature type="domain" description="Lipoyl-binding" evidence="8">
    <location>
        <begin position="467"/>
        <end position="547"/>
    </location>
</feature>
<evidence type="ECO:0000256" key="6">
    <source>
        <dbReference type="ARBA" id="ARBA00023267"/>
    </source>
</evidence>
<dbReference type="Proteomes" id="UP000659061">
    <property type="component" value="Unassembled WGS sequence"/>
</dbReference>
<evidence type="ECO:0000259" key="8">
    <source>
        <dbReference type="PROSITE" id="PS50968"/>
    </source>
</evidence>
<evidence type="ECO:0000256" key="5">
    <source>
        <dbReference type="ARBA" id="ARBA00022840"/>
    </source>
</evidence>
<keyword evidence="3 12" id="KW-0436">Ligase</keyword>
<dbReference type="EC" id="6.3.4.14" evidence="2"/>
<dbReference type="PROSITE" id="PS50975">
    <property type="entry name" value="ATP_GRASP"/>
    <property type="match status" value="1"/>
</dbReference>
<dbReference type="Proteomes" id="UP000587211">
    <property type="component" value="Unassembled WGS sequence"/>
</dbReference>
<proteinExistence type="predicted"/>
<dbReference type="RefSeq" id="WP_179426761.1">
    <property type="nucleotide sequence ID" value="NZ_BAAAMP010000002.1"/>
</dbReference>
<dbReference type="PANTHER" id="PTHR18866:SF33">
    <property type="entry name" value="METHYLCROTONOYL-COA CARBOXYLASE SUBUNIT ALPHA, MITOCHONDRIAL-RELATED"/>
    <property type="match status" value="1"/>
</dbReference>
<dbReference type="SMART" id="SM00878">
    <property type="entry name" value="Biotin_carb_C"/>
    <property type="match status" value="1"/>
</dbReference>
<dbReference type="InterPro" id="IPR000089">
    <property type="entry name" value="Biotin_lipoyl"/>
</dbReference>
<dbReference type="PROSITE" id="PS50979">
    <property type="entry name" value="BC"/>
    <property type="match status" value="1"/>
</dbReference>
<dbReference type="InterPro" id="IPR005481">
    <property type="entry name" value="BC-like_N"/>
</dbReference>
<organism evidence="11 14">
    <name type="scientific">Aeromicrobium tamlense</name>
    <dbReference type="NCBI Taxonomy" id="375541"/>
    <lineage>
        <taxon>Bacteria</taxon>
        <taxon>Bacillati</taxon>
        <taxon>Actinomycetota</taxon>
        <taxon>Actinomycetes</taxon>
        <taxon>Propionibacteriales</taxon>
        <taxon>Nocardioidaceae</taxon>
        <taxon>Aeromicrobium</taxon>
    </lineage>
</organism>
<evidence type="ECO:0000256" key="3">
    <source>
        <dbReference type="ARBA" id="ARBA00022598"/>
    </source>
</evidence>
<dbReference type="PANTHER" id="PTHR18866">
    <property type="entry name" value="CARBOXYLASE:PYRUVATE/ACETYL-COA/PROPIONYL-COA CARBOXYLASE"/>
    <property type="match status" value="1"/>
</dbReference>
<reference evidence="11" key="2">
    <citation type="submission" date="2020-09" db="EMBL/GenBank/DDBJ databases">
        <title>Novel species in genus Aeromicrobium.</title>
        <authorList>
            <person name="Zhang G."/>
        </authorList>
    </citation>
    <scope>NUCLEOTIDE SEQUENCE</scope>
    <source>
        <strain evidence="11">SSW1-57</strain>
    </source>
</reference>
<dbReference type="InterPro" id="IPR005479">
    <property type="entry name" value="CPAse_ATP-bd"/>
</dbReference>
<keyword evidence="5 7" id="KW-0067">ATP-binding</keyword>
<evidence type="ECO:0000313" key="13">
    <source>
        <dbReference type="Proteomes" id="UP000587211"/>
    </source>
</evidence>
<dbReference type="GO" id="GO:0005524">
    <property type="term" value="F:ATP binding"/>
    <property type="evidence" value="ECO:0007669"/>
    <property type="project" value="UniProtKB-UniRule"/>
</dbReference>
<dbReference type="Gene3D" id="3.30.470.20">
    <property type="entry name" value="ATP-grasp fold, B domain"/>
    <property type="match status" value="1"/>
</dbReference>
<comment type="caution">
    <text evidence="11">The sequence shown here is derived from an EMBL/GenBank/DDBJ whole genome shotgun (WGS) entry which is preliminary data.</text>
</comment>
<reference evidence="12 13" key="1">
    <citation type="submission" date="2020-07" db="EMBL/GenBank/DDBJ databases">
        <title>Sequencing the genomes of 1000 actinobacteria strains.</title>
        <authorList>
            <person name="Klenk H.-P."/>
        </authorList>
    </citation>
    <scope>NUCLEOTIDE SEQUENCE [LARGE SCALE GENOMIC DNA]</scope>
    <source>
        <strain evidence="12 13">DSM 19087</strain>
    </source>
</reference>
<dbReference type="Pfam" id="PF02785">
    <property type="entry name" value="Biotin_carb_C"/>
    <property type="match status" value="1"/>
</dbReference>